<evidence type="ECO:0000256" key="8">
    <source>
        <dbReference type="ARBA" id="ARBA00048348"/>
    </source>
</evidence>
<feature type="binding site" evidence="9">
    <location>
        <position position="118"/>
    </location>
    <ligand>
        <name>Zn(2+)</name>
        <dbReference type="ChEBI" id="CHEBI:29105"/>
    </ligand>
</feature>
<sequence>MVEGIQKGTVLTSYRHLTAATDSLQGILERNRKWSEEQKKAEPTFFSKLANIQTPQWLWIGCSDSRVPANQLMGLGPGEVFVQRNVGNLVTHKDMNAMSCLEYAVTALKVKHIIVCGHHNCGAVKGALTMPNRQQGLVNLWIQDIRDTRDRHALILKQFKGDEQVNKLAELNVLRQVFNICSSPIVQAAWEDGQHLSVHGVIYALNDGLLQELAEPITSVEDLEEYSRTKLGDLQSLSSTLLEHLNFKPEQEAALRENLERASGGFTGQ</sequence>
<evidence type="ECO:0000256" key="10">
    <source>
        <dbReference type="RuleBase" id="RU003956"/>
    </source>
</evidence>
<dbReference type="SMART" id="SM00947">
    <property type="entry name" value="Pro_CA"/>
    <property type="match status" value="1"/>
</dbReference>
<comment type="cofactor">
    <cofactor evidence="9">
        <name>Zn(2+)</name>
        <dbReference type="ChEBI" id="CHEBI:29105"/>
    </cofactor>
    <text evidence="9">Binds 1 zinc ion per subunit.</text>
</comment>
<name>A0A1D2A0W7_AUXPR</name>
<dbReference type="InterPro" id="IPR015892">
    <property type="entry name" value="Carbonic_anhydrase_CS"/>
</dbReference>
<evidence type="ECO:0000256" key="3">
    <source>
        <dbReference type="ARBA" id="ARBA00014628"/>
    </source>
</evidence>
<evidence type="ECO:0000256" key="7">
    <source>
        <dbReference type="ARBA" id="ARBA00031969"/>
    </source>
</evidence>
<dbReference type="AlphaFoldDB" id="A0A1D2A0W7"/>
<dbReference type="GO" id="GO:0008270">
    <property type="term" value="F:zinc ion binding"/>
    <property type="evidence" value="ECO:0007669"/>
    <property type="project" value="UniProtKB-UniRule"/>
</dbReference>
<dbReference type="Pfam" id="PF00484">
    <property type="entry name" value="Pro_CA"/>
    <property type="match status" value="1"/>
</dbReference>
<feature type="binding site" evidence="9">
    <location>
        <position position="64"/>
    </location>
    <ligand>
        <name>Zn(2+)</name>
        <dbReference type="ChEBI" id="CHEBI:29105"/>
    </ligand>
</feature>
<organism evidence="11">
    <name type="scientific">Auxenochlorella protothecoides</name>
    <name type="common">Green microalga</name>
    <name type="synonym">Chlorella protothecoides</name>
    <dbReference type="NCBI Taxonomy" id="3075"/>
    <lineage>
        <taxon>Eukaryota</taxon>
        <taxon>Viridiplantae</taxon>
        <taxon>Chlorophyta</taxon>
        <taxon>core chlorophytes</taxon>
        <taxon>Trebouxiophyceae</taxon>
        <taxon>Chlorellales</taxon>
        <taxon>Chlorellaceae</taxon>
        <taxon>Auxenochlorella</taxon>
    </lineage>
</organism>
<feature type="binding site" evidence="9">
    <location>
        <position position="121"/>
    </location>
    <ligand>
        <name>Zn(2+)</name>
        <dbReference type="ChEBI" id="CHEBI:29105"/>
    </ligand>
</feature>
<evidence type="ECO:0000313" key="11">
    <source>
        <dbReference type="EMBL" id="JAT72583.1"/>
    </source>
</evidence>
<dbReference type="InterPro" id="IPR036874">
    <property type="entry name" value="Carbonic_anhydrase_sf"/>
</dbReference>
<gene>
    <name evidence="11" type="ORF">g.54456</name>
</gene>
<protein>
    <recommendedName>
        <fullName evidence="3 10">Carbonic anhydrase</fullName>
        <ecNumber evidence="2 10">4.2.1.1</ecNumber>
    </recommendedName>
    <alternativeName>
        <fullName evidence="7 10">Carbonate dehydratase</fullName>
    </alternativeName>
</protein>
<dbReference type="PROSITE" id="PS00705">
    <property type="entry name" value="PROK_CO2_ANHYDRASE_2"/>
    <property type="match status" value="1"/>
</dbReference>
<comment type="catalytic activity">
    <reaction evidence="8 10">
        <text>hydrogencarbonate + H(+) = CO2 + H2O</text>
        <dbReference type="Rhea" id="RHEA:10748"/>
        <dbReference type="ChEBI" id="CHEBI:15377"/>
        <dbReference type="ChEBI" id="CHEBI:15378"/>
        <dbReference type="ChEBI" id="CHEBI:16526"/>
        <dbReference type="ChEBI" id="CHEBI:17544"/>
        <dbReference type="EC" id="4.2.1.1"/>
    </reaction>
</comment>
<dbReference type="GO" id="GO:0015976">
    <property type="term" value="P:carbon utilization"/>
    <property type="evidence" value="ECO:0007669"/>
    <property type="project" value="InterPro"/>
</dbReference>
<dbReference type="CDD" id="cd00883">
    <property type="entry name" value="beta_CA_cladeA"/>
    <property type="match status" value="1"/>
</dbReference>
<dbReference type="EC" id="4.2.1.1" evidence="2 10"/>
<evidence type="ECO:0000256" key="4">
    <source>
        <dbReference type="ARBA" id="ARBA00022723"/>
    </source>
</evidence>
<accession>A0A1D2A0W7</accession>
<keyword evidence="6 10" id="KW-0456">Lyase</keyword>
<dbReference type="PROSITE" id="PS00704">
    <property type="entry name" value="PROK_CO2_ANHYDRASE_1"/>
    <property type="match status" value="1"/>
</dbReference>
<dbReference type="Gene3D" id="3.40.1050.10">
    <property type="entry name" value="Carbonic anhydrase"/>
    <property type="match status" value="1"/>
</dbReference>
<evidence type="ECO:0000256" key="1">
    <source>
        <dbReference type="ARBA" id="ARBA00006217"/>
    </source>
</evidence>
<keyword evidence="4 9" id="KW-0479">Metal-binding</keyword>
<dbReference type="GO" id="GO:0004089">
    <property type="term" value="F:carbonate dehydratase activity"/>
    <property type="evidence" value="ECO:0007669"/>
    <property type="project" value="UniProtKB-UniRule"/>
</dbReference>
<dbReference type="SUPFAM" id="SSF53056">
    <property type="entry name" value="beta-carbonic anhydrase, cab"/>
    <property type="match status" value="1"/>
</dbReference>
<evidence type="ECO:0000256" key="6">
    <source>
        <dbReference type="ARBA" id="ARBA00023239"/>
    </source>
</evidence>
<dbReference type="FunFam" id="3.40.1050.10:FF:000001">
    <property type="entry name" value="Carbonic anhydrase"/>
    <property type="match status" value="1"/>
</dbReference>
<evidence type="ECO:0000256" key="9">
    <source>
        <dbReference type="PIRSR" id="PIRSR601765-1"/>
    </source>
</evidence>
<dbReference type="PANTHER" id="PTHR11002">
    <property type="entry name" value="CARBONIC ANHYDRASE"/>
    <property type="match status" value="1"/>
</dbReference>
<keyword evidence="5 9" id="KW-0862">Zinc</keyword>
<comment type="function">
    <text evidence="10">Reversible hydration of carbon dioxide.</text>
</comment>
<proteinExistence type="inferred from homology"/>
<dbReference type="PANTHER" id="PTHR11002:SF76">
    <property type="entry name" value="CARBONIC ANHYDRASE"/>
    <property type="match status" value="1"/>
</dbReference>
<feature type="binding site" evidence="9">
    <location>
        <position position="62"/>
    </location>
    <ligand>
        <name>Zn(2+)</name>
        <dbReference type="ChEBI" id="CHEBI:29105"/>
    </ligand>
</feature>
<dbReference type="EMBL" id="GDKF01006039">
    <property type="protein sequence ID" value="JAT72583.1"/>
    <property type="molecule type" value="Transcribed_RNA"/>
</dbReference>
<dbReference type="InterPro" id="IPR001765">
    <property type="entry name" value="Carbonic_anhydrase"/>
</dbReference>
<evidence type="ECO:0000256" key="5">
    <source>
        <dbReference type="ARBA" id="ARBA00022833"/>
    </source>
</evidence>
<evidence type="ECO:0000256" key="2">
    <source>
        <dbReference type="ARBA" id="ARBA00012925"/>
    </source>
</evidence>
<reference evidence="11" key="1">
    <citation type="submission" date="2015-08" db="EMBL/GenBank/DDBJ databases">
        <authorList>
            <person name="Babu N.S."/>
            <person name="Beckwith C.J."/>
            <person name="Beseler K.G."/>
            <person name="Brison A."/>
            <person name="Carone J.V."/>
            <person name="Caskin T.P."/>
            <person name="Diamond M."/>
            <person name="Durham M.E."/>
            <person name="Foxe J.M."/>
            <person name="Go M."/>
            <person name="Henderson B.A."/>
            <person name="Jones I.B."/>
            <person name="McGettigan J.A."/>
            <person name="Micheletti S.J."/>
            <person name="Nasrallah M.E."/>
            <person name="Ortiz D."/>
            <person name="Piller C.R."/>
            <person name="Privatt S.R."/>
            <person name="Schneider S.L."/>
            <person name="Sharp S."/>
            <person name="Smith T.C."/>
            <person name="Stanton J.D."/>
            <person name="Ullery H.E."/>
            <person name="Wilson R.J."/>
            <person name="Serrano M.G."/>
            <person name="Buck G."/>
            <person name="Lee V."/>
            <person name="Wang Y."/>
            <person name="Carvalho R."/>
            <person name="Voegtly L."/>
            <person name="Shi R."/>
            <person name="Duckworth R."/>
            <person name="Johnson A."/>
            <person name="Loviza R."/>
            <person name="Walstead R."/>
            <person name="Shah Z."/>
            <person name="Kiflezghi M."/>
            <person name="Wade K."/>
            <person name="Ball S.L."/>
            <person name="Bradley K.W."/>
            <person name="Asai D.J."/>
            <person name="Bowman C.A."/>
            <person name="Russell D.A."/>
            <person name="Pope W.H."/>
            <person name="Jacobs-Sera D."/>
            <person name="Hendrix R.W."/>
            <person name="Hatfull G.F."/>
        </authorList>
    </citation>
    <scope>NUCLEOTIDE SEQUENCE</scope>
</reference>
<comment type="similarity">
    <text evidence="1 10">Belongs to the beta-class carbonic anhydrase family.</text>
</comment>